<dbReference type="AlphaFoldDB" id="A0A5E4RQ56"/>
<proteinExistence type="predicted"/>
<organism evidence="1 2">
    <name type="scientific">Pandoraea iniqua</name>
    <dbReference type="NCBI Taxonomy" id="2508288"/>
    <lineage>
        <taxon>Bacteria</taxon>
        <taxon>Pseudomonadati</taxon>
        <taxon>Pseudomonadota</taxon>
        <taxon>Betaproteobacteria</taxon>
        <taxon>Burkholderiales</taxon>
        <taxon>Burkholderiaceae</taxon>
        <taxon>Pandoraea</taxon>
    </lineage>
</organism>
<gene>
    <name evidence="1" type="ORF">PIN31115_00316</name>
</gene>
<dbReference type="FunFam" id="3.40.50.150:FF:000554">
    <property type="entry name" value="Cation-transporting ATPase"/>
    <property type="match status" value="1"/>
</dbReference>
<dbReference type="SUPFAM" id="SSF53335">
    <property type="entry name" value="S-adenosyl-L-methionine-dependent methyltransferases"/>
    <property type="match status" value="1"/>
</dbReference>
<dbReference type="Proteomes" id="UP000333828">
    <property type="component" value="Unassembled WGS sequence"/>
</dbReference>
<dbReference type="EMBL" id="CABPSI010000001">
    <property type="protein sequence ID" value="VVD65530.1"/>
    <property type="molecule type" value="Genomic_DNA"/>
</dbReference>
<reference evidence="1 2" key="1">
    <citation type="submission" date="2019-08" db="EMBL/GenBank/DDBJ databases">
        <authorList>
            <person name="Peeters C."/>
        </authorList>
    </citation>
    <scope>NUCLEOTIDE SEQUENCE [LARGE SCALE GENOMIC DNA]</scope>
    <source>
        <strain evidence="1 2">LMG 31115</strain>
    </source>
</reference>
<dbReference type="PANTHER" id="PTHR43832">
    <property type="match status" value="1"/>
</dbReference>
<evidence type="ECO:0000313" key="2">
    <source>
        <dbReference type="Proteomes" id="UP000333828"/>
    </source>
</evidence>
<dbReference type="CDD" id="cd02440">
    <property type="entry name" value="AdoMet_MTases"/>
    <property type="match status" value="1"/>
</dbReference>
<dbReference type="InterPro" id="IPR029063">
    <property type="entry name" value="SAM-dependent_MTases_sf"/>
</dbReference>
<dbReference type="Gene3D" id="3.40.50.150">
    <property type="entry name" value="Vaccinia Virus protein VP39"/>
    <property type="match status" value="1"/>
</dbReference>
<dbReference type="Pfam" id="PF02353">
    <property type="entry name" value="CMAS"/>
    <property type="match status" value="1"/>
</dbReference>
<dbReference type="PANTHER" id="PTHR43832:SF1">
    <property type="entry name" value="S-ADENOSYL-L-METHIONINE-DEPENDENT METHYLTRANSFERASES SUPERFAMILY PROTEIN"/>
    <property type="match status" value="1"/>
</dbReference>
<accession>A0A5E4RQ56</accession>
<name>A0A5E4RQ56_9BURK</name>
<sequence length="374" mass="42304">MTAILTQPPADTSKPATAHDESGLIRLCERGFVPDVLLRTAMRALMRQRLRDEHADDAERSAQALEALVTELRASPIAIETTAANVQHYEVPSAFFAAHLGPAMKYSCCLYPTGEETLAQAEDAMLACYAERAGIEDGQRILDLGCGWGSLSLWLAARYPYARIVGLSNSAGQRQHIEAVAAQRGLKNLRIVTGNVVDFEFDNNVPAGFDRVISIEMFEHMKNYDALLARIARWLNDDGKLFVHIFAHRHLAYHFENKDGTDWMSRHFFTGGTMPSANLLLRFQNDLRVTHQWWLNGQHYERTANQWLASLDAARDRILPILESCYGPDARVWLQRWRMFYMAVAELFGYAKGNEWGVGHYLFEKAGASRRLTK</sequence>
<keyword evidence="2" id="KW-1185">Reference proteome</keyword>
<evidence type="ECO:0000313" key="1">
    <source>
        <dbReference type="EMBL" id="VVD65530.1"/>
    </source>
</evidence>
<dbReference type="RefSeq" id="WP_150682616.1">
    <property type="nucleotide sequence ID" value="NZ_CABPSI010000001.1"/>
</dbReference>
<protein>
    <submittedName>
        <fullName evidence="1">Cyclopropane-fatty-acyl-phospholipid synthase</fullName>
    </submittedName>
</protein>